<evidence type="ECO:0000313" key="2">
    <source>
        <dbReference type="EMBL" id="KAF5400821.1"/>
    </source>
</evidence>
<feature type="region of interest" description="Disordered" evidence="1">
    <location>
        <begin position="418"/>
        <end position="456"/>
    </location>
</feature>
<feature type="region of interest" description="Disordered" evidence="1">
    <location>
        <begin position="249"/>
        <end position="273"/>
    </location>
</feature>
<proteinExistence type="predicted"/>
<feature type="region of interest" description="Disordered" evidence="1">
    <location>
        <begin position="354"/>
        <end position="376"/>
    </location>
</feature>
<feature type="region of interest" description="Disordered" evidence="1">
    <location>
        <begin position="23"/>
        <end position="72"/>
    </location>
</feature>
<accession>A0A8J4WHQ2</accession>
<protein>
    <submittedName>
        <fullName evidence="2">Uncharacterized protein</fullName>
    </submittedName>
</protein>
<organism evidence="2 3">
    <name type="scientific">Paragonimus heterotremus</name>
    <dbReference type="NCBI Taxonomy" id="100268"/>
    <lineage>
        <taxon>Eukaryota</taxon>
        <taxon>Metazoa</taxon>
        <taxon>Spiralia</taxon>
        <taxon>Lophotrochozoa</taxon>
        <taxon>Platyhelminthes</taxon>
        <taxon>Trematoda</taxon>
        <taxon>Digenea</taxon>
        <taxon>Plagiorchiida</taxon>
        <taxon>Troglotremata</taxon>
        <taxon>Troglotrematidae</taxon>
        <taxon>Paragonimus</taxon>
    </lineage>
</organism>
<evidence type="ECO:0000313" key="3">
    <source>
        <dbReference type="Proteomes" id="UP000748531"/>
    </source>
</evidence>
<feature type="compositionally biased region" description="Polar residues" evidence="1">
    <location>
        <begin position="354"/>
        <end position="373"/>
    </location>
</feature>
<name>A0A8J4WHQ2_9TREM</name>
<gene>
    <name evidence="2" type="ORF">PHET_05148</name>
</gene>
<evidence type="ECO:0000256" key="1">
    <source>
        <dbReference type="SAM" id="MobiDB-lite"/>
    </source>
</evidence>
<dbReference type="EMBL" id="LUCH01002892">
    <property type="protein sequence ID" value="KAF5400821.1"/>
    <property type="molecule type" value="Genomic_DNA"/>
</dbReference>
<dbReference type="Proteomes" id="UP000748531">
    <property type="component" value="Unassembled WGS sequence"/>
</dbReference>
<dbReference type="OrthoDB" id="6257969at2759"/>
<feature type="compositionally biased region" description="Polar residues" evidence="1">
    <location>
        <begin position="424"/>
        <end position="438"/>
    </location>
</feature>
<feature type="compositionally biased region" description="Polar residues" evidence="1">
    <location>
        <begin position="23"/>
        <end position="36"/>
    </location>
</feature>
<dbReference type="AlphaFoldDB" id="A0A8J4WHQ2"/>
<feature type="compositionally biased region" description="Basic residues" evidence="1">
    <location>
        <begin position="43"/>
        <end position="54"/>
    </location>
</feature>
<sequence length="557" mass="62927">MVTVSNPSTGFYLPGTCAPVQSTYLTSSIPPTSTREPTSRSQSRSRHTSSRRSSRSLLDDDRRSRHRSRSRRKLIVEQLHPSAQHGASCVRMSTTYNCPHRNKLPSNCCMTMIPSTSNNYLNSHIPASCLCPHSCPTWSSTMECCPHHPHPYLERAPVRPTVIQQSTRWPHGTVWPITYHSPCPVREPPQQAYTYLQPVSHLQSVQQNSKILSPFPPPYQMPADFSQTQQTTQVAAPNQTVPSMIRLPSATAHPNTYPQTAHPPTPSSRRQPNLSHVTTCQTAVPHQFAQATFAQPSIAFYGNPAPCSPNHNLQFGGFQKETNLRMHSDPEPRNYVHQKNHEKEVSAIQTSTASFHAQAQSDLKSTSENQPTQFEHGGSKFVHNVTLNPNEVLSIPATRKDGVLDNVRIHIPRQIIPEKDHPTDSSVSNTMMTGTLSSQTHHHQHQQQQQLPKEPQISPAPFRSVIARRANLLAEPSTPEEWKKVEQRFDQLQREKTMLESKLCRLPPKSNYSKPSVVAEEERINDDLSQVEKEMSALRLLMHRRFVENRRLRSKAN</sequence>
<comment type="caution">
    <text evidence="2">The sequence shown here is derived from an EMBL/GenBank/DDBJ whole genome shotgun (WGS) entry which is preliminary data.</text>
</comment>
<keyword evidence="3" id="KW-1185">Reference proteome</keyword>
<reference evidence="2" key="1">
    <citation type="submission" date="2019-05" db="EMBL/GenBank/DDBJ databases">
        <title>Annotation for the trematode Paragonimus heterotremus.</title>
        <authorList>
            <person name="Choi Y.-J."/>
        </authorList>
    </citation>
    <scope>NUCLEOTIDE SEQUENCE</scope>
    <source>
        <strain evidence="2">LC</strain>
    </source>
</reference>